<gene>
    <name evidence="1" type="ORF">SAMD00023353_2201100</name>
</gene>
<dbReference type="EMBL" id="DF977467">
    <property type="protein sequence ID" value="GAP85173.1"/>
    <property type="molecule type" value="Genomic_DNA"/>
</dbReference>
<sequence>MDLFDDDVQDMSVTGDGAWQTVTLLVGREGRAFEAHLQRLGPLVEQLDIQPGNDVKVPDWDPDVFNLVMNWTYNDRLPRVLVWNKYFSMSSQPLPLPVSVPRPPVALFTPAIEAEGDGSRSHFMTIATHPQYKEYSIEELRFHFMKVDERDEVERSIFTAQQAGDPFTRRCPSIPSHIPLNEAVKADKAQILLLKLMIFAETFKWEALFNEAIDAFRHGETQLHRTYTPTSQTNLLFSVPQATPAVQRFIVDYALHLGRKHNSMSQYRDLMLSQPDILSSMLANMDKKTPSASMQNFGINPDSVPDTSDPVNIAYHLHNGALIVDCNCFLESSFGFPGIN</sequence>
<evidence type="ECO:0008006" key="3">
    <source>
        <dbReference type="Google" id="ProtNLM"/>
    </source>
</evidence>
<dbReference type="OrthoDB" id="6359816at2759"/>
<organism evidence="1">
    <name type="scientific">Rosellinia necatrix</name>
    <name type="common">White root-rot fungus</name>
    <dbReference type="NCBI Taxonomy" id="77044"/>
    <lineage>
        <taxon>Eukaryota</taxon>
        <taxon>Fungi</taxon>
        <taxon>Dikarya</taxon>
        <taxon>Ascomycota</taxon>
        <taxon>Pezizomycotina</taxon>
        <taxon>Sordariomycetes</taxon>
        <taxon>Xylariomycetidae</taxon>
        <taxon>Xylariales</taxon>
        <taxon>Xylariaceae</taxon>
        <taxon>Rosellinia</taxon>
    </lineage>
</organism>
<keyword evidence="2" id="KW-1185">Reference proteome</keyword>
<protein>
    <recommendedName>
        <fullName evidence="3">BTB domain-containing protein</fullName>
    </recommendedName>
</protein>
<proteinExistence type="predicted"/>
<dbReference type="Proteomes" id="UP000054516">
    <property type="component" value="Unassembled WGS sequence"/>
</dbReference>
<reference evidence="1" key="1">
    <citation type="submission" date="2016-03" db="EMBL/GenBank/DDBJ databases">
        <title>Draft genome sequence of Rosellinia necatrix.</title>
        <authorList>
            <person name="Kanematsu S."/>
        </authorList>
    </citation>
    <scope>NUCLEOTIDE SEQUENCE [LARGE SCALE GENOMIC DNA]</scope>
    <source>
        <strain evidence="1">W97</strain>
    </source>
</reference>
<dbReference type="AlphaFoldDB" id="A0A1S7UUU9"/>
<accession>A0A1S7UUU9</accession>
<evidence type="ECO:0000313" key="2">
    <source>
        <dbReference type="Proteomes" id="UP000054516"/>
    </source>
</evidence>
<dbReference type="STRING" id="77044.A0A1S7UUU9"/>
<name>A0A1S7UUU9_ROSNE</name>
<evidence type="ECO:0000313" key="1">
    <source>
        <dbReference type="EMBL" id="GAP85173.1"/>
    </source>
</evidence>